<dbReference type="Gene3D" id="3.30.1340.30">
    <property type="match status" value="1"/>
</dbReference>
<gene>
    <name evidence="5" type="ORF">AB5J52_04280</name>
</gene>
<feature type="domain" description="BON" evidence="3">
    <location>
        <begin position="152"/>
        <end position="220"/>
    </location>
</feature>
<dbReference type="InterPro" id="IPR000644">
    <property type="entry name" value="CBS_dom"/>
</dbReference>
<dbReference type="InterPro" id="IPR046342">
    <property type="entry name" value="CBS_dom_sf"/>
</dbReference>
<organism evidence="5">
    <name type="scientific">Streptomyces sp. R39</name>
    <dbReference type="NCBI Taxonomy" id="3238631"/>
    <lineage>
        <taxon>Bacteria</taxon>
        <taxon>Bacillati</taxon>
        <taxon>Actinomycetota</taxon>
        <taxon>Actinomycetes</taxon>
        <taxon>Kitasatosporales</taxon>
        <taxon>Streptomycetaceae</taxon>
        <taxon>Streptomyces</taxon>
    </lineage>
</organism>
<dbReference type="InterPro" id="IPR017080">
    <property type="entry name" value="UCP036990_CBS_BON"/>
</dbReference>
<sequence length="243" mass="26729">MKHRKVGSVMTTEVVRAERGTPFKEVARLLGEGRISGVPVVDAADRVVGVVSETDLMFRQAETPDPWLPARRHWLAGLTPAGRRRAAKARALAANRLMSAPPVTVHAEETVVAAARIMAEHHVQRLPVVDEEDRLVGIVTRGDLLKVFLRPDAEIREEVVEEVLVRGLWVPRGSVHVSVTEGVVTLSGQLERRSDAEIAVAMTGRVDGVVAVVDKLGYRLDDSRTQPDEQAFHGVTDGWLRRL</sequence>
<protein>
    <submittedName>
        <fullName evidence="5">CBS domain-containing protein</fullName>
    </submittedName>
</protein>
<dbReference type="SUPFAM" id="SSF54631">
    <property type="entry name" value="CBS-domain pair"/>
    <property type="match status" value="1"/>
</dbReference>
<accession>A0AB39QFK7</accession>
<reference evidence="5" key="1">
    <citation type="submission" date="2024-07" db="EMBL/GenBank/DDBJ databases">
        <authorList>
            <person name="Yu S.T."/>
        </authorList>
    </citation>
    <scope>NUCLEOTIDE SEQUENCE</scope>
    <source>
        <strain evidence="5">R39</strain>
    </source>
</reference>
<evidence type="ECO:0000256" key="2">
    <source>
        <dbReference type="PROSITE-ProRule" id="PRU00703"/>
    </source>
</evidence>
<dbReference type="PROSITE" id="PS50914">
    <property type="entry name" value="BON"/>
    <property type="match status" value="1"/>
</dbReference>
<name>A0AB39QFK7_9ACTN</name>
<dbReference type="PIRSF" id="PIRSF036990">
    <property type="entry name" value="UCP036990_CBS_BON"/>
    <property type="match status" value="1"/>
</dbReference>
<dbReference type="EMBL" id="CP163441">
    <property type="protein sequence ID" value="XDQ41551.1"/>
    <property type="molecule type" value="Genomic_DNA"/>
</dbReference>
<dbReference type="Pfam" id="PF00571">
    <property type="entry name" value="CBS"/>
    <property type="match status" value="2"/>
</dbReference>
<feature type="domain" description="CBS" evidence="4">
    <location>
        <begin position="10"/>
        <end position="66"/>
    </location>
</feature>
<dbReference type="SMART" id="SM00116">
    <property type="entry name" value="CBS"/>
    <property type="match status" value="2"/>
</dbReference>
<dbReference type="CDD" id="cd04586">
    <property type="entry name" value="CBS_pair_BON_assoc"/>
    <property type="match status" value="1"/>
</dbReference>
<dbReference type="PROSITE" id="PS51371">
    <property type="entry name" value="CBS"/>
    <property type="match status" value="2"/>
</dbReference>
<dbReference type="RefSeq" id="WP_369221189.1">
    <property type="nucleotide sequence ID" value="NZ_CP163441.1"/>
</dbReference>
<dbReference type="InterPro" id="IPR051257">
    <property type="entry name" value="Diverse_CBS-Domain"/>
</dbReference>
<dbReference type="PANTHER" id="PTHR43080:SF29">
    <property type="entry name" value="OS02G0818000 PROTEIN"/>
    <property type="match status" value="1"/>
</dbReference>
<feature type="domain" description="CBS" evidence="4">
    <location>
        <begin position="98"/>
        <end position="154"/>
    </location>
</feature>
<evidence type="ECO:0000313" key="5">
    <source>
        <dbReference type="EMBL" id="XDQ41551.1"/>
    </source>
</evidence>
<proteinExistence type="predicted"/>
<dbReference type="PANTHER" id="PTHR43080">
    <property type="entry name" value="CBS DOMAIN-CONTAINING PROTEIN CBSX3, MITOCHONDRIAL"/>
    <property type="match status" value="1"/>
</dbReference>
<evidence type="ECO:0000256" key="1">
    <source>
        <dbReference type="ARBA" id="ARBA00023122"/>
    </source>
</evidence>
<dbReference type="Gene3D" id="3.10.580.10">
    <property type="entry name" value="CBS-domain"/>
    <property type="match status" value="1"/>
</dbReference>
<evidence type="ECO:0000259" key="4">
    <source>
        <dbReference type="PROSITE" id="PS51371"/>
    </source>
</evidence>
<keyword evidence="1 2" id="KW-0129">CBS domain</keyword>
<dbReference type="Pfam" id="PF04972">
    <property type="entry name" value="BON"/>
    <property type="match status" value="1"/>
</dbReference>
<dbReference type="InterPro" id="IPR007055">
    <property type="entry name" value="BON_dom"/>
</dbReference>
<dbReference type="AlphaFoldDB" id="A0AB39QFK7"/>
<evidence type="ECO:0000259" key="3">
    <source>
        <dbReference type="PROSITE" id="PS50914"/>
    </source>
</evidence>